<dbReference type="EMBL" id="GBXM01056441">
    <property type="protein sequence ID" value="JAH52136.1"/>
    <property type="molecule type" value="Transcribed_RNA"/>
</dbReference>
<dbReference type="AlphaFoldDB" id="A0A0E9TEV6"/>
<accession>A0A0E9TEV6</accession>
<evidence type="ECO:0000313" key="1">
    <source>
        <dbReference type="EMBL" id="JAH52136.1"/>
    </source>
</evidence>
<organism evidence="1">
    <name type="scientific">Anguilla anguilla</name>
    <name type="common">European freshwater eel</name>
    <name type="synonym">Muraena anguilla</name>
    <dbReference type="NCBI Taxonomy" id="7936"/>
    <lineage>
        <taxon>Eukaryota</taxon>
        <taxon>Metazoa</taxon>
        <taxon>Chordata</taxon>
        <taxon>Craniata</taxon>
        <taxon>Vertebrata</taxon>
        <taxon>Euteleostomi</taxon>
        <taxon>Actinopterygii</taxon>
        <taxon>Neopterygii</taxon>
        <taxon>Teleostei</taxon>
        <taxon>Anguilliformes</taxon>
        <taxon>Anguillidae</taxon>
        <taxon>Anguilla</taxon>
    </lineage>
</organism>
<proteinExistence type="predicted"/>
<sequence>MSLAVPLLIIKSYRIDLELLMNMYCFILD</sequence>
<reference evidence="1" key="2">
    <citation type="journal article" date="2015" name="Fish Shellfish Immunol.">
        <title>Early steps in the European eel (Anguilla anguilla)-Vibrio vulnificus interaction in the gills: Role of the RtxA13 toxin.</title>
        <authorList>
            <person name="Callol A."/>
            <person name="Pajuelo D."/>
            <person name="Ebbesson L."/>
            <person name="Teles M."/>
            <person name="MacKenzie S."/>
            <person name="Amaro C."/>
        </authorList>
    </citation>
    <scope>NUCLEOTIDE SEQUENCE</scope>
</reference>
<protein>
    <submittedName>
        <fullName evidence="1">Uncharacterized protein</fullName>
    </submittedName>
</protein>
<reference evidence="1" key="1">
    <citation type="submission" date="2014-11" db="EMBL/GenBank/DDBJ databases">
        <authorList>
            <person name="Amaro Gonzalez C."/>
        </authorList>
    </citation>
    <scope>NUCLEOTIDE SEQUENCE</scope>
</reference>
<name>A0A0E9TEV6_ANGAN</name>